<dbReference type="InterPro" id="IPR014131">
    <property type="entry name" value="Chlamydia_phage_Vp3"/>
</dbReference>
<accession>A0AAU8B9G6</accession>
<reference evidence="2" key="1">
    <citation type="submission" date="2024-03" db="EMBL/GenBank/DDBJ databases">
        <title>Diverse circular DNA viruses in blood, oral, and fecal samples of captive lemurs.</title>
        <authorList>
            <person name="Paietta E.N."/>
            <person name="Kraberger S."/>
            <person name="Lund M.C."/>
            <person name="Custer J.M."/>
            <person name="Vargas K.M."/>
            <person name="Ehmke E.E."/>
            <person name="Yoder A.D."/>
            <person name="Varsani A."/>
        </authorList>
    </citation>
    <scope>NUCLEOTIDE SEQUENCE</scope>
    <source>
        <strain evidence="2">Duke_43SS_94</strain>
    </source>
</reference>
<feature type="region of interest" description="Disordered" evidence="1">
    <location>
        <begin position="112"/>
        <end position="134"/>
    </location>
</feature>
<evidence type="ECO:0000313" key="2">
    <source>
        <dbReference type="EMBL" id="XCD08608.1"/>
    </source>
</evidence>
<organism evidence="2">
    <name type="scientific">Dulem virus 84</name>
    <dbReference type="NCBI Taxonomy" id="3145795"/>
    <lineage>
        <taxon>Viruses</taxon>
        <taxon>Monodnaviria</taxon>
        <taxon>Sangervirae</taxon>
        <taxon>Phixviricota</taxon>
        <taxon>Malgrandaviricetes</taxon>
        <taxon>Petitvirales</taxon>
        <taxon>Microviridae</taxon>
        <taxon>Microvirus</taxon>
    </lineage>
</organism>
<name>A0AAU8B9G6_9VIRU</name>
<dbReference type="Pfam" id="PF09675">
    <property type="entry name" value="Chlamy_scaf"/>
    <property type="match status" value="1"/>
</dbReference>
<protein>
    <submittedName>
        <fullName evidence="2">Internal scaffolding protein</fullName>
    </submittedName>
</protein>
<dbReference type="EMBL" id="PP511897">
    <property type="protein sequence ID" value="XCD08608.1"/>
    <property type="molecule type" value="Genomic_DNA"/>
</dbReference>
<sequence length="134" mass="14878">MFYRKHNRVTLNTGTELITKQSHKEECDINNILRQYQRTGIISHVQNARAQFLDLPSDADFQQSMHIVMAAQAAFADLPSKVRAHFGNDPAQFLAAFADPGQEQQLREFGLLNPRPESAPSPSAQDGAGTPSKD</sequence>
<evidence type="ECO:0000256" key="1">
    <source>
        <dbReference type="SAM" id="MobiDB-lite"/>
    </source>
</evidence>
<proteinExistence type="predicted"/>